<organism evidence="2 3">
    <name type="scientific">Rhodococcoides fascians</name>
    <name type="common">Rhodococcus fascians</name>
    <dbReference type="NCBI Taxonomy" id="1828"/>
    <lineage>
        <taxon>Bacteria</taxon>
        <taxon>Bacillati</taxon>
        <taxon>Actinomycetota</taxon>
        <taxon>Actinomycetes</taxon>
        <taxon>Mycobacteriales</taxon>
        <taxon>Nocardiaceae</taxon>
        <taxon>Rhodococcoides</taxon>
    </lineage>
</organism>
<name>A0A143QFT3_RHOFA</name>
<dbReference type="PANTHER" id="PTHR43685">
    <property type="entry name" value="GLYCOSYLTRANSFERASE"/>
    <property type="match status" value="1"/>
</dbReference>
<dbReference type="EC" id="2.-.-.-" evidence="2"/>
<proteinExistence type="predicted"/>
<sequence length="300" mass="32807">MPISLVSIVLPVYNGLPELNEQLHALAAQDYTGDVELIVSDNGSTDGLRSHLEELSLPLTMRIVDASAKRGVSYARNLGVEAARGDIIAFVDHDDVASPTWLTAMVRALDSYDAVGGAIEHDSLNPPEVTAWRDNPPNGTLFPTAYLPYAPGSNFALWRRVFDEVGGFDEDLVGGAEDVDYSWRLQQAGFTLGHAADASVAYRIRTTVRRSFLQGRAYGRTSYQLSTKHRAAGCPHPSSLARIPAHTAAILYLATIRNPWLPKVLRPMPSGLWAHYIGIHYGALRIRVAALGRGLRRSPR</sequence>
<dbReference type="Pfam" id="PF00535">
    <property type="entry name" value="Glycos_transf_2"/>
    <property type="match status" value="1"/>
</dbReference>
<evidence type="ECO:0000313" key="2">
    <source>
        <dbReference type="EMBL" id="AMY21608.1"/>
    </source>
</evidence>
<protein>
    <submittedName>
        <fullName evidence="2">Putative mycofactocin biosynthesis glycosyltransferase MftF</fullName>
        <ecNumber evidence="2">2.-.-.-</ecNumber>
    </submittedName>
</protein>
<keyword evidence="3" id="KW-1185">Reference proteome</keyword>
<reference evidence="2 3" key="1">
    <citation type="journal article" date="2016" name="Genome Announc.">
        <title>Complete Genome and Plasmid Sequences for Rhodococcus fascians D188 and Draft Sequences for Rhodococcus Isolates PBTS 1 and PBTS 2.</title>
        <authorList>
            <person name="Stamler R.A."/>
            <person name="Vereecke D."/>
            <person name="Zhang Y."/>
            <person name="Schilkey F."/>
            <person name="Devitt N."/>
            <person name="Randall J.J."/>
        </authorList>
    </citation>
    <scope>NUCLEOTIDE SEQUENCE [LARGE SCALE GENOMIC DNA]</scope>
    <source>
        <strain evidence="2 3">PBTS2</strain>
    </source>
</reference>
<feature type="domain" description="Glycosyltransferase 2-like" evidence="1">
    <location>
        <begin position="7"/>
        <end position="165"/>
    </location>
</feature>
<dbReference type="AlphaFoldDB" id="A0A143QFT3"/>
<dbReference type="GO" id="GO:0016740">
    <property type="term" value="F:transferase activity"/>
    <property type="evidence" value="ECO:0007669"/>
    <property type="project" value="UniProtKB-KW"/>
</dbReference>
<dbReference type="Proteomes" id="UP000076038">
    <property type="component" value="Chromosome"/>
</dbReference>
<dbReference type="RefSeq" id="WP_063216035.1">
    <property type="nucleotide sequence ID" value="NZ_CP015220.1"/>
</dbReference>
<dbReference type="PATRIC" id="fig|1653479.3.peg.282"/>
<keyword evidence="2" id="KW-0808">Transferase</keyword>
<gene>
    <name evidence="2" type="primary">mftF_1</name>
    <name evidence="2" type="ORF">A3Q41_00284</name>
</gene>
<dbReference type="InterPro" id="IPR050834">
    <property type="entry name" value="Glycosyltransf_2"/>
</dbReference>
<dbReference type="OrthoDB" id="5243838at2"/>
<dbReference type="KEGG" id="rhs:A3Q41_00284"/>
<dbReference type="InterPro" id="IPR001173">
    <property type="entry name" value="Glyco_trans_2-like"/>
</dbReference>
<accession>A0A143QFT3</accession>
<dbReference type="InterPro" id="IPR029044">
    <property type="entry name" value="Nucleotide-diphossugar_trans"/>
</dbReference>
<reference evidence="3" key="2">
    <citation type="submission" date="2016-04" db="EMBL/GenBank/DDBJ databases">
        <title>Complete Genome and Plasmid Sequences for Rhodococcus fascians D188 and Draft Sequences for Rhodococcus spp. Isolates PBTS 1 and PBTS 2.</title>
        <authorList>
            <person name="Stamer R."/>
            <person name="Vereecke D."/>
            <person name="Zhang Y."/>
            <person name="Schilkey F."/>
            <person name="Devitt N."/>
            <person name="Randall J."/>
        </authorList>
    </citation>
    <scope>NUCLEOTIDE SEQUENCE [LARGE SCALE GENOMIC DNA]</scope>
    <source>
        <strain evidence="3">PBTS2</strain>
    </source>
</reference>
<dbReference type="SUPFAM" id="SSF53448">
    <property type="entry name" value="Nucleotide-diphospho-sugar transferases"/>
    <property type="match status" value="1"/>
</dbReference>
<dbReference type="PANTHER" id="PTHR43685:SF12">
    <property type="entry name" value="GLYCOSYL TRANSFERASE FAMILY 2"/>
    <property type="match status" value="1"/>
</dbReference>
<evidence type="ECO:0000259" key="1">
    <source>
        <dbReference type="Pfam" id="PF00535"/>
    </source>
</evidence>
<dbReference type="EMBL" id="CP015220">
    <property type="protein sequence ID" value="AMY21608.1"/>
    <property type="molecule type" value="Genomic_DNA"/>
</dbReference>
<evidence type="ECO:0000313" key="3">
    <source>
        <dbReference type="Proteomes" id="UP000076038"/>
    </source>
</evidence>
<dbReference type="Gene3D" id="3.90.550.10">
    <property type="entry name" value="Spore Coat Polysaccharide Biosynthesis Protein SpsA, Chain A"/>
    <property type="match status" value="1"/>
</dbReference>